<proteinExistence type="predicted"/>
<keyword evidence="2" id="KW-1185">Reference proteome</keyword>
<accession>A0A2T1GJ60</accession>
<gene>
    <name evidence="1" type="ORF">C7B77_07200</name>
</gene>
<dbReference type="OrthoDB" id="459104at2"/>
<dbReference type="Pfam" id="PF13650">
    <property type="entry name" value="Asp_protease_2"/>
    <property type="match status" value="1"/>
</dbReference>
<evidence type="ECO:0000313" key="2">
    <source>
        <dbReference type="Proteomes" id="UP000238937"/>
    </source>
</evidence>
<dbReference type="Gene3D" id="2.40.70.10">
    <property type="entry name" value="Acid Proteases"/>
    <property type="match status" value="1"/>
</dbReference>
<dbReference type="InterPro" id="IPR021109">
    <property type="entry name" value="Peptidase_aspartic_dom_sf"/>
</dbReference>
<sequence length="199" mass="22871">MIRWGHQNRRMLREKYRRQFVAYSANRLLAAGNDWDLVEALATAEGEPYLVKWIPAQTSEFQFFWFKFYGMARHEWEPEYPVTLGNGSVSHDALMLVDSGAELSLISLEIGKLLGFRLADREILLDGTGVGGEIQYVNREIDLTIDGHSFTAPVAWLQTEITDAPLLLGREVVFDLFNIEFIQAEERIEFKWRGDRSVA</sequence>
<dbReference type="SUPFAM" id="SSF50630">
    <property type="entry name" value="Acid proteases"/>
    <property type="match status" value="1"/>
</dbReference>
<protein>
    <recommendedName>
        <fullName evidence="3">Peptidase A2 domain-containing protein</fullName>
    </recommendedName>
</protein>
<organism evidence="1 2">
    <name type="scientific">Chamaesiphon polymorphus CCALA 037</name>
    <dbReference type="NCBI Taxonomy" id="2107692"/>
    <lineage>
        <taxon>Bacteria</taxon>
        <taxon>Bacillati</taxon>
        <taxon>Cyanobacteriota</taxon>
        <taxon>Cyanophyceae</taxon>
        <taxon>Gomontiellales</taxon>
        <taxon>Chamaesiphonaceae</taxon>
        <taxon>Chamaesiphon</taxon>
    </lineage>
</organism>
<evidence type="ECO:0000313" key="1">
    <source>
        <dbReference type="EMBL" id="PSB57784.1"/>
    </source>
</evidence>
<dbReference type="Proteomes" id="UP000238937">
    <property type="component" value="Unassembled WGS sequence"/>
</dbReference>
<dbReference type="AlphaFoldDB" id="A0A2T1GJ60"/>
<dbReference type="EMBL" id="PVWO01000062">
    <property type="protein sequence ID" value="PSB57784.1"/>
    <property type="molecule type" value="Genomic_DNA"/>
</dbReference>
<reference evidence="1 2" key="1">
    <citation type="submission" date="2018-03" db="EMBL/GenBank/DDBJ databases">
        <title>The ancient ancestry and fast evolution of plastids.</title>
        <authorList>
            <person name="Moore K.R."/>
            <person name="Magnabosco C."/>
            <person name="Momper L."/>
            <person name="Gold D.A."/>
            <person name="Bosak T."/>
            <person name="Fournier G.P."/>
        </authorList>
    </citation>
    <scope>NUCLEOTIDE SEQUENCE [LARGE SCALE GENOMIC DNA]</scope>
    <source>
        <strain evidence="1 2">CCALA 037</strain>
    </source>
</reference>
<name>A0A2T1GJ60_9CYAN</name>
<comment type="caution">
    <text evidence="1">The sequence shown here is derived from an EMBL/GenBank/DDBJ whole genome shotgun (WGS) entry which is preliminary data.</text>
</comment>
<evidence type="ECO:0008006" key="3">
    <source>
        <dbReference type="Google" id="ProtNLM"/>
    </source>
</evidence>